<protein>
    <recommendedName>
        <fullName evidence="10">SH3 domain-containing protein</fullName>
    </recommendedName>
</protein>
<dbReference type="OrthoDB" id="5983572at2759"/>
<evidence type="ECO:0000256" key="6">
    <source>
        <dbReference type="ARBA" id="ARBA00022989"/>
    </source>
</evidence>
<feature type="domain" description="SH3" evidence="10">
    <location>
        <begin position="21"/>
        <end position="80"/>
    </location>
</feature>
<name>A0A6A4GM23_9AGAR</name>
<gene>
    <name evidence="11" type="ORF">BT96DRAFT_928277</name>
</gene>
<dbReference type="SMART" id="SM00326">
    <property type="entry name" value="SH3"/>
    <property type="match status" value="1"/>
</dbReference>
<evidence type="ECO:0000313" key="11">
    <source>
        <dbReference type="EMBL" id="KAE9386305.1"/>
    </source>
</evidence>
<sequence>MQTDGSADSFAACNTKQPNTYYGLRAKALYAYSKSPDDPNEISFYKGEILNILDRHGKWWQAEKADGTAGIVPSKFLKVI</sequence>
<comment type="subcellular location">
    <subcellularLocation>
        <location evidence="1">Cell membrane</location>
        <topology evidence="1">Multi-pass membrane protein</topology>
    </subcellularLocation>
</comment>
<keyword evidence="7" id="KW-0346">Stress response</keyword>
<dbReference type="PROSITE" id="PS50002">
    <property type="entry name" value="SH3"/>
    <property type="match status" value="1"/>
</dbReference>
<dbReference type="GO" id="GO:0005886">
    <property type="term" value="C:plasma membrane"/>
    <property type="evidence" value="ECO:0007669"/>
    <property type="project" value="UniProtKB-SubCell"/>
</dbReference>
<dbReference type="SUPFAM" id="SSF50044">
    <property type="entry name" value="SH3-domain"/>
    <property type="match status" value="1"/>
</dbReference>
<evidence type="ECO:0000256" key="1">
    <source>
        <dbReference type="ARBA" id="ARBA00004651"/>
    </source>
</evidence>
<feature type="non-terminal residue" evidence="11">
    <location>
        <position position="80"/>
    </location>
</feature>
<keyword evidence="6" id="KW-1133">Transmembrane helix</keyword>
<dbReference type="Proteomes" id="UP000799118">
    <property type="component" value="Unassembled WGS sequence"/>
</dbReference>
<keyword evidence="12" id="KW-1185">Reference proteome</keyword>
<dbReference type="InterPro" id="IPR036028">
    <property type="entry name" value="SH3-like_dom_sf"/>
</dbReference>
<dbReference type="InterPro" id="IPR001452">
    <property type="entry name" value="SH3_domain"/>
</dbReference>
<dbReference type="Pfam" id="PF00018">
    <property type="entry name" value="SH3_1"/>
    <property type="match status" value="1"/>
</dbReference>
<evidence type="ECO:0000256" key="9">
    <source>
        <dbReference type="PROSITE-ProRule" id="PRU00192"/>
    </source>
</evidence>
<evidence type="ECO:0000256" key="4">
    <source>
        <dbReference type="ARBA" id="ARBA00022475"/>
    </source>
</evidence>
<keyword evidence="5" id="KW-0812">Transmembrane</keyword>
<evidence type="ECO:0000256" key="3">
    <source>
        <dbReference type="ARBA" id="ARBA00022443"/>
    </source>
</evidence>
<evidence type="ECO:0000256" key="5">
    <source>
        <dbReference type="ARBA" id="ARBA00022692"/>
    </source>
</evidence>
<organism evidence="11 12">
    <name type="scientific">Gymnopus androsaceus JB14</name>
    <dbReference type="NCBI Taxonomy" id="1447944"/>
    <lineage>
        <taxon>Eukaryota</taxon>
        <taxon>Fungi</taxon>
        <taxon>Dikarya</taxon>
        <taxon>Basidiomycota</taxon>
        <taxon>Agaricomycotina</taxon>
        <taxon>Agaricomycetes</taxon>
        <taxon>Agaricomycetidae</taxon>
        <taxon>Agaricales</taxon>
        <taxon>Marasmiineae</taxon>
        <taxon>Omphalotaceae</taxon>
        <taxon>Gymnopus</taxon>
    </lineage>
</organism>
<dbReference type="InterPro" id="IPR035522">
    <property type="entry name" value="Sho1_SH3"/>
</dbReference>
<evidence type="ECO:0000256" key="8">
    <source>
        <dbReference type="ARBA" id="ARBA00023136"/>
    </source>
</evidence>
<keyword evidence="3 9" id="KW-0728">SH3 domain</keyword>
<keyword evidence="8" id="KW-0472">Membrane</keyword>
<dbReference type="EMBL" id="ML769891">
    <property type="protein sequence ID" value="KAE9386305.1"/>
    <property type="molecule type" value="Genomic_DNA"/>
</dbReference>
<evidence type="ECO:0000259" key="10">
    <source>
        <dbReference type="PROSITE" id="PS50002"/>
    </source>
</evidence>
<dbReference type="PRINTS" id="PR00452">
    <property type="entry name" value="SH3DOMAIN"/>
</dbReference>
<dbReference type="CDD" id="cd11855">
    <property type="entry name" value="SH3_Sho1p"/>
    <property type="match status" value="1"/>
</dbReference>
<accession>A0A6A4GM23</accession>
<evidence type="ECO:0000313" key="12">
    <source>
        <dbReference type="Proteomes" id="UP000799118"/>
    </source>
</evidence>
<reference evidence="11" key="1">
    <citation type="journal article" date="2019" name="Environ. Microbiol.">
        <title>Fungal ecological strategies reflected in gene transcription - a case study of two litter decomposers.</title>
        <authorList>
            <person name="Barbi F."/>
            <person name="Kohler A."/>
            <person name="Barry K."/>
            <person name="Baskaran P."/>
            <person name="Daum C."/>
            <person name="Fauchery L."/>
            <person name="Ihrmark K."/>
            <person name="Kuo A."/>
            <person name="LaButti K."/>
            <person name="Lipzen A."/>
            <person name="Morin E."/>
            <person name="Grigoriev I.V."/>
            <person name="Henrissat B."/>
            <person name="Lindahl B."/>
            <person name="Martin F."/>
        </authorList>
    </citation>
    <scope>NUCLEOTIDE SEQUENCE</scope>
    <source>
        <strain evidence="11">JB14</strain>
    </source>
</reference>
<dbReference type="AlphaFoldDB" id="A0A6A4GM23"/>
<keyword evidence="4" id="KW-1003">Cell membrane</keyword>
<evidence type="ECO:0000256" key="7">
    <source>
        <dbReference type="ARBA" id="ARBA00023016"/>
    </source>
</evidence>
<proteinExistence type="inferred from homology"/>
<comment type="similarity">
    <text evidence="2">Belongs to the SHO1 family.</text>
</comment>
<evidence type="ECO:0000256" key="2">
    <source>
        <dbReference type="ARBA" id="ARBA00009739"/>
    </source>
</evidence>
<dbReference type="Gene3D" id="2.30.30.40">
    <property type="entry name" value="SH3 Domains"/>
    <property type="match status" value="1"/>
</dbReference>